<name>A0A8R1IKX1_CAEJA</name>
<evidence type="ECO:0000256" key="1">
    <source>
        <dbReference type="SAM" id="MobiDB-lite"/>
    </source>
</evidence>
<keyword evidence="3" id="KW-1185">Reference proteome</keyword>
<sequence length="560" mass="61766">MIGPPEILVEPALHGRFRKRLAAVRAGKTTITKPPSKKRKPAKTVEESTSKNGNGATTIKAIVVPSVDASPEHCGPSTSAETLSQPLSVLTNDNTNSMGPSPLVSGVQTPTEAFLSQQLDFMQRPVDMEMSTLTNCPLSLEDPQAIAQYNTATYLPSYDGQNSYSRSCANNDPLPLNILEGEDDYLEEEKQRKLATERGKTEHNELGMYFADPMLSSGVAVPDLSFNALTGTSGPHDNLLKSNDDPFLSGNVRNKPPRGLFDLDDEEFDIDKDVIDLSGSDNTRPSTPSVGIIDDHSYGSMESSFHGIFASPTCSPLLRMDNPLQDESVVINTDSDFLSLHNQLSSEGLEYQNGSAECVLSENQHISISGSISREFLKNKPTKCRIPRTNFKTIVKRQAYQLSNAELHQLQYKTTRKRTNEFLNPLDAKGNGFHLMDQLQEEERLGQGTSGNLTVREIVAKHVNHADLVVNAQPTAVADVLEKMEEERTYLMQKVEAEKALNPEVPEPEPRSSAPQRRGFIQWPESSGYGELTVPRKKTNRKNSYSQPDLSPSPSQHQSQ</sequence>
<dbReference type="Proteomes" id="UP000005237">
    <property type="component" value="Unassembled WGS sequence"/>
</dbReference>
<feature type="region of interest" description="Disordered" evidence="1">
    <location>
        <begin position="499"/>
        <end position="560"/>
    </location>
</feature>
<reference evidence="3" key="1">
    <citation type="submission" date="2010-08" db="EMBL/GenBank/DDBJ databases">
        <authorList>
            <consortium name="Caenorhabditis japonica Sequencing Consortium"/>
            <person name="Wilson R.K."/>
        </authorList>
    </citation>
    <scope>NUCLEOTIDE SEQUENCE [LARGE SCALE GENOMIC DNA]</scope>
    <source>
        <strain evidence="3">DF5081</strain>
    </source>
</reference>
<dbReference type="AlphaFoldDB" id="A0A8R1IKX1"/>
<organism evidence="2 3">
    <name type="scientific">Caenorhabditis japonica</name>
    <dbReference type="NCBI Taxonomy" id="281687"/>
    <lineage>
        <taxon>Eukaryota</taxon>
        <taxon>Metazoa</taxon>
        <taxon>Ecdysozoa</taxon>
        <taxon>Nematoda</taxon>
        <taxon>Chromadorea</taxon>
        <taxon>Rhabditida</taxon>
        <taxon>Rhabditina</taxon>
        <taxon>Rhabditomorpha</taxon>
        <taxon>Rhabditoidea</taxon>
        <taxon>Rhabditidae</taxon>
        <taxon>Peloderinae</taxon>
        <taxon>Caenorhabditis</taxon>
    </lineage>
</organism>
<evidence type="ECO:0000313" key="2">
    <source>
        <dbReference type="EnsemblMetazoa" id="CJA34267a.1"/>
    </source>
</evidence>
<evidence type="ECO:0000313" key="3">
    <source>
        <dbReference type="Proteomes" id="UP000005237"/>
    </source>
</evidence>
<feature type="region of interest" description="Disordered" evidence="1">
    <location>
        <begin position="24"/>
        <end position="56"/>
    </location>
</feature>
<dbReference type="EnsemblMetazoa" id="CJA34267a.1">
    <property type="protein sequence ID" value="CJA34267a.1"/>
    <property type="gene ID" value="WBGene00210114"/>
</dbReference>
<reference evidence="2" key="2">
    <citation type="submission" date="2022-06" db="UniProtKB">
        <authorList>
            <consortium name="EnsemblMetazoa"/>
        </authorList>
    </citation>
    <scope>IDENTIFICATION</scope>
    <source>
        <strain evidence="2">DF5081</strain>
    </source>
</reference>
<protein>
    <submittedName>
        <fullName evidence="2">Uncharacterized protein</fullName>
    </submittedName>
</protein>
<proteinExistence type="predicted"/>
<feature type="compositionally biased region" description="Polar residues" evidence="1">
    <location>
        <begin position="542"/>
        <end position="560"/>
    </location>
</feature>
<accession>A0A8R1IKX1</accession>